<dbReference type="EMBL" id="BAABBW010000003">
    <property type="protein sequence ID" value="GAA4175155.1"/>
    <property type="molecule type" value="Genomic_DNA"/>
</dbReference>
<proteinExistence type="predicted"/>
<sequence>MTYLLQIPAAHLLAAEPLIDAEVLPATDARLEVAVERPLVFDPISLDERSGLVTIGPGTRMAFDGLDPSLIRHGMVAARITAPLPATAWRLDAPLVDA</sequence>
<name>A0ABP8A0U2_9MICO</name>
<reference evidence="2" key="1">
    <citation type="journal article" date="2019" name="Int. J. Syst. Evol. Microbiol.">
        <title>The Global Catalogue of Microorganisms (GCM) 10K type strain sequencing project: providing services to taxonomists for standard genome sequencing and annotation.</title>
        <authorList>
            <consortium name="The Broad Institute Genomics Platform"/>
            <consortium name="The Broad Institute Genome Sequencing Center for Infectious Disease"/>
            <person name="Wu L."/>
            <person name="Ma J."/>
        </authorList>
    </citation>
    <scope>NUCLEOTIDE SEQUENCE [LARGE SCALE GENOMIC DNA]</scope>
    <source>
        <strain evidence="2">JCM 17591</strain>
    </source>
</reference>
<evidence type="ECO:0000313" key="1">
    <source>
        <dbReference type="EMBL" id="GAA4175155.1"/>
    </source>
</evidence>
<gene>
    <name evidence="1" type="ORF">GCM10022287_20130</name>
</gene>
<accession>A0ABP8A0U2</accession>
<protein>
    <submittedName>
        <fullName evidence="1">Uncharacterized protein</fullName>
    </submittedName>
</protein>
<keyword evidence="2" id="KW-1185">Reference proteome</keyword>
<evidence type="ECO:0000313" key="2">
    <source>
        <dbReference type="Proteomes" id="UP001501079"/>
    </source>
</evidence>
<dbReference type="Proteomes" id="UP001501079">
    <property type="component" value="Unassembled WGS sequence"/>
</dbReference>
<organism evidence="1 2">
    <name type="scientific">Gryllotalpicola koreensis</name>
    <dbReference type="NCBI Taxonomy" id="993086"/>
    <lineage>
        <taxon>Bacteria</taxon>
        <taxon>Bacillati</taxon>
        <taxon>Actinomycetota</taxon>
        <taxon>Actinomycetes</taxon>
        <taxon>Micrococcales</taxon>
        <taxon>Microbacteriaceae</taxon>
        <taxon>Gryllotalpicola</taxon>
    </lineage>
</organism>
<comment type="caution">
    <text evidence="1">The sequence shown here is derived from an EMBL/GenBank/DDBJ whole genome shotgun (WGS) entry which is preliminary data.</text>
</comment>